<proteinExistence type="predicted"/>
<dbReference type="Proteomes" id="UP000222016">
    <property type="component" value="Genome"/>
</dbReference>
<name>A0A1I9SEX1_9CAUD</name>
<sequence>MKNIYLVIRHPQNYRYLGIVQISRFYEIVKSVESRKEAKEFCDNKNKNSNTEYHYAVKILRVE</sequence>
<dbReference type="EMBL" id="KX237516">
    <property type="protein sequence ID" value="AOZ65398.1"/>
    <property type="molecule type" value="Genomic_DNA"/>
</dbReference>
<reference evidence="1 2" key="1">
    <citation type="submission" date="2016-05" db="EMBL/GenBank/DDBJ databases">
        <title>Complete genome sequence of bacteriophage vB_KpnM_KpV52 lytic for Klebsiella pneumoniae.</title>
        <authorList>
            <person name="Komisarova E.V."/>
            <person name="Krasilnikova V.M."/>
            <person name="Kislichkina A.A."/>
            <person name="Myakinina V.P."/>
            <person name="Volozhantsev N.V."/>
        </authorList>
    </citation>
    <scope>NUCLEOTIDE SEQUENCE [LARGE SCALE GENOMIC DNA]</scope>
</reference>
<keyword evidence="2" id="KW-1185">Reference proteome</keyword>
<protein>
    <submittedName>
        <fullName evidence="1">Uncharacterized protein</fullName>
    </submittedName>
</protein>
<accession>A0A1I9SEX1</accession>
<evidence type="ECO:0000313" key="1">
    <source>
        <dbReference type="EMBL" id="AOZ65398.1"/>
    </source>
</evidence>
<evidence type="ECO:0000313" key="2">
    <source>
        <dbReference type="Proteomes" id="UP000222016"/>
    </source>
</evidence>
<gene>
    <name evidence="1" type="ORF">kpv52_54</name>
</gene>
<organism evidence="1 2">
    <name type="scientific">Klebsiella phage vB_KpnM_KpV52</name>
    <dbReference type="NCBI Taxonomy" id="1912321"/>
    <lineage>
        <taxon>Viruses</taxon>
        <taxon>Duplodnaviria</taxon>
        <taxon>Heunggongvirae</taxon>
        <taxon>Uroviricota</taxon>
        <taxon>Caudoviricetes</taxon>
        <taxon>Jameshumphriesvirinae</taxon>
        <taxon>Sircambvirus</taxon>
        <taxon>Sircambvirus KpV52</taxon>
        <taxon>Jedunavirus KpV80</taxon>
    </lineage>
</organism>